<sequence length="236" mass="25708">MEDLVAHFETGQYRRNTTFLADAEYSRALDCFVKGCADLLVQDSETGEVLVVKRCSHPQPDWWFLGGRMQAGSTPQQSARANLRREAGIDAAEARFRPLCVMSMLWQMRKQPPAGNGTADIGITFLIEVSPEERAAVRLDPREHAQHAWLDPADVAAARHYEYHPALRRATALVAVARARARLGRAVAAGAPDGEVAEAARAFVEGAAEAERIGSLPARFVDLAEPEPAGGRQLPA</sequence>
<dbReference type="AlphaFoldDB" id="A0A2V0P7G8"/>
<dbReference type="InterPro" id="IPR000086">
    <property type="entry name" value="NUDIX_hydrolase_dom"/>
</dbReference>
<dbReference type="Gene3D" id="3.90.79.10">
    <property type="entry name" value="Nucleoside Triphosphate Pyrophosphohydrolase"/>
    <property type="match status" value="1"/>
</dbReference>
<proteinExistence type="predicted"/>
<dbReference type="PANTHER" id="PTHR43046:SF13">
    <property type="entry name" value="NUDIX HYDROLASE DOMAIN-CONTAINING PROTEIN"/>
    <property type="match status" value="1"/>
</dbReference>
<dbReference type="PROSITE" id="PS51462">
    <property type="entry name" value="NUDIX"/>
    <property type="match status" value="1"/>
</dbReference>
<keyword evidence="5" id="KW-1185">Reference proteome</keyword>
<organism evidence="4 5">
    <name type="scientific">Raphidocelis subcapitata</name>
    <dbReference type="NCBI Taxonomy" id="307507"/>
    <lineage>
        <taxon>Eukaryota</taxon>
        <taxon>Viridiplantae</taxon>
        <taxon>Chlorophyta</taxon>
        <taxon>core chlorophytes</taxon>
        <taxon>Chlorophyceae</taxon>
        <taxon>CS clade</taxon>
        <taxon>Sphaeropleales</taxon>
        <taxon>Selenastraceae</taxon>
        <taxon>Raphidocelis</taxon>
    </lineage>
</organism>
<feature type="domain" description="Nudix hydrolase" evidence="3">
    <location>
        <begin position="31"/>
        <end position="171"/>
    </location>
</feature>
<keyword evidence="2" id="KW-0378">Hydrolase</keyword>
<evidence type="ECO:0000259" key="3">
    <source>
        <dbReference type="PROSITE" id="PS51462"/>
    </source>
</evidence>
<dbReference type="Pfam" id="PF00293">
    <property type="entry name" value="NUDIX"/>
    <property type="match status" value="1"/>
</dbReference>
<evidence type="ECO:0000256" key="1">
    <source>
        <dbReference type="ARBA" id="ARBA00001946"/>
    </source>
</evidence>
<evidence type="ECO:0000313" key="4">
    <source>
        <dbReference type="EMBL" id="GBF95786.1"/>
    </source>
</evidence>
<dbReference type="OrthoDB" id="447842at2759"/>
<evidence type="ECO:0000313" key="5">
    <source>
        <dbReference type="Proteomes" id="UP000247498"/>
    </source>
</evidence>
<dbReference type="InterPro" id="IPR015797">
    <property type="entry name" value="NUDIX_hydrolase-like_dom_sf"/>
</dbReference>
<reference evidence="4 5" key="1">
    <citation type="journal article" date="2018" name="Sci. Rep.">
        <title>Raphidocelis subcapitata (=Pseudokirchneriella subcapitata) provides an insight into genome evolution and environmental adaptations in the Sphaeropleales.</title>
        <authorList>
            <person name="Suzuki S."/>
            <person name="Yamaguchi H."/>
            <person name="Nakajima N."/>
            <person name="Kawachi M."/>
        </authorList>
    </citation>
    <scope>NUCLEOTIDE SEQUENCE [LARGE SCALE GENOMIC DNA]</scope>
    <source>
        <strain evidence="4 5">NIES-35</strain>
    </source>
</reference>
<evidence type="ECO:0000256" key="2">
    <source>
        <dbReference type="ARBA" id="ARBA00022801"/>
    </source>
</evidence>
<gene>
    <name evidence="4" type="ORF">Rsub_08222</name>
</gene>
<dbReference type="Proteomes" id="UP000247498">
    <property type="component" value="Unassembled WGS sequence"/>
</dbReference>
<protein>
    <recommendedName>
        <fullName evidence="3">Nudix hydrolase domain-containing protein</fullName>
    </recommendedName>
</protein>
<dbReference type="SUPFAM" id="SSF55811">
    <property type="entry name" value="Nudix"/>
    <property type="match status" value="1"/>
</dbReference>
<comment type="cofactor">
    <cofactor evidence="1">
        <name>Mg(2+)</name>
        <dbReference type="ChEBI" id="CHEBI:18420"/>
    </cofactor>
</comment>
<dbReference type="InParanoid" id="A0A2V0P7G8"/>
<name>A0A2V0P7G8_9CHLO</name>
<dbReference type="GO" id="GO:0016787">
    <property type="term" value="F:hydrolase activity"/>
    <property type="evidence" value="ECO:0007669"/>
    <property type="project" value="UniProtKB-KW"/>
</dbReference>
<dbReference type="EMBL" id="BDRX01000070">
    <property type="protein sequence ID" value="GBF95786.1"/>
    <property type="molecule type" value="Genomic_DNA"/>
</dbReference>
<accession>A0A2V0P7G8</accession>
<dbReference type="PANTHER" id="PTHR43046">
    <property type="entry name" value="GDP-MANNOSE MANNOSYL HYDROLASE"/>
    <property type="match status" value="1"/>
</dbReference>
<comment type="caution">
    <text evidence="4">The sequence shown here is derived from an EMBL/GenBank/DDBJ whole genome shotgun (WGS) entry which is preliminary data.</text>
</comment>